<evidence type="ECO:0000256" key="4">
    <source>
        <dbReference type="ARBA" id="ARBA00023216"/>
    </source>
</evidence>
<dbReference type="GO" id="GO:0012506">
    <property type="term" value="C:vesicle membrane"/>
    <property type="evidence" value="ECO:0007669"/>
    <property type="project" value="TreeGrafter"/>
</dbReference>
<dbReference type="EMBL" id="KE673242">
    <property type="protein sequence ID" value="ERE77925.1"/>
    <property type="molecule type" value="Genomic_DNA"/>
</dbReference>
<evidence type="ECO:0000256" key="1">
    <source>
        <dbReference type="ARBA" id="ARBA00007831"/>
    </source>
</evidence>
<dbReference type="PANTHER" id="PTHR10502">
    <property type="entry name" value="ANNEXIN"/>
    <property type="match status" value="1"/>
</dbReference>
<dbReference type="GO" id="GO:0005737">
    <property type="term" value="C:cytoplasm"/>
    <property type="evidence" value="ECO:0007669"/>
    <property type="project" value="TreeGrafter"/>
</dbReference>
<dbReference type="AlphaFoldDB" id="A0A061IA31"/>
<dbReference type="GO" id="GO:0005886">
    <property type="term" value="C:plasma membrane"/>
    <property type="evidence" value="ECO:0007669"/>
    <property type="project" value="TreeGrafter"/>
</dbReference>
<dbReference type="Pfam" id="PF00191">
    <property type="entry name" value="Annexin"/>
    <property type="match status" value="1"/>
</dbReference>
<keyword evidence="3 7" id="KW-0106">Calcium</keyword>
<protein>
    <recommendedName>
        <fullName evidence="7">Annexin</fullName>
    </recommendedName>
</protein>
<accession>A0A061IA31</accession>
<evidence type="ECO:0000256" key="5">
    <source>
        <dbReference type="ARBA" id="ARBA00023302"/>
    </source>
</evidence>
<dbReference type="InterPro" id="IPR018502">
    <property type="entry name" value="Annexin_repeat"/>
</dbReference>
<keyword evidence="4 7" id="KW-0041">Annexin</keyword>
<dbReference type="PRINTS" id="PR00196">
    <property type="entry name" value="ANNEXIN"/>
</dbReference>
<sequence length="102" mass="11648">LTIDNFHYKKIRESLQILCLGNRDENQSANHQMTLDESQHLYQAGAGTDDSMLVRIVVTRSEIDLDQIKQIFTQMHQKTLSTMIASDKNGDYRKLLLAIVGL</sequence>
<dbReference type="SUPFAM" id="SSF47874">
    <property type="entry name" value="Annexin"/>
    <property type="match status" value="1"/>
</dbReference>
<dbReference type="Gene3D" id="1.10.220.10">
    <property type="entry name" value="Annexin"/>
    <property type="match status" value="1"/>
</dbReference>
<reference evidence="9" key="1">
    <citation type="journal article" date="2013" name="Nat. Biotechnol.">
        <title>Chinese hamster genome sequenced from sorted chromosomes.</title>
        <authorList>
            <person name="Brinkrolf K."/>
            <person name="Rupp O."/>
            <person name="Laux H."/>
            <person name="Kollin F."/>
            <person name="Ernst W."/>
            <person name="Linke B."/>
            <person name="Kofler R."/>
            <person name="Romand S."/>
            <person name="Hesse F."/>
            <person name="Budach W.E."/>
            <person name="Galosy S."/>
            <person name="Muller D."/>
            <person name="Noll T."/>
            <person name="Wienberg J."/>
            <person name="Jostock T."/>
            <person name="Leonard M."/>
            <person name="Grillari J."/>
            <person name="Tauch A."/>
            <person name="Goesmann A."/>
            <person name="Helk B."/>
            <person name="Mott J.E."/>
            <person name="Puhler A."/>
            <person name="Borth N."/>
        </authorList>
    </citation>
    <scope>NUCLEOTIDE SEQUENCE [LARGE SCALE GENOMIC DNA]</scope>
    <source>
        <strain evidence="9">17A/GY</strain>
    </source>
</reference>
<dbReference type="FunFam" id="1.10.220.10:FF:000001">
    <property type="entry name" value="Annexin"/>
    <property type="match status" value="1"/>
</dbReference>
<dbReference type="Proteomes" id="UP000030759">
    <property type="component" value="Unassembled WGS sequence"/>
</dbReference>
<dbReference type="PROSITE" id="PS51897">
    <property type="entry name" value="ANNEXIN_2"/>
    <property type="match status" value="1"/>
</dbReference>
<dbReference type="PROSITE" id="PS00223">
    <property type="entry name" value="ANNEXIN_1"/>
    <property type="match status" value="1"/>
</dbReference>
<evidence type="ECO:0000313" key="8">
    <source>
        <dbReference type="EMBL" id="ERE77925.1"/>
    </source>
</evidence>
<feature type="non-terminal residue" evidence="8">
    <location>
        <position position="1"/>
    </location>
</feature>
<dbReference type="GO" id="GO:0005634">
    <property type="term" value="C:nucleus"/>
    <property type="evidence" value="ECO:0007669"/>
    <property type="project" value="TreeGrafter"/>
</dbReference>
<dbReference type="GO" id="GO:0001786">
    <property type="term" value="F:phosphatidylserine binding"/>
    <property type="evidence" value="ECO:0007669"/>
    <property type="project" value="TreeGrafter"/>
</dbReference>
<comment type="function">
    <text evidence="6">Calcium/phospholipid-binding protein which promotes membrane fusion and is involved in exocytosis.</text>
</comment>
<dbReference type="InterPro" id="IPR001464">
    <property type="entry name" value="Annexin"/>
</dbReference>
<dbReference type="PANTHER" id="PTHR10502:SF239">
    <property type="entry name" value="ANNEXIN A7"/>
    <property type="match status" value="1"/>
</dbReference>
<keyword evidence="2 7" id="KW-0677">Repeat</keyword>
<evidence type="ECO:0000256" key="7">
    <source>
        <dbReference type="RuleBase" id="RU003540"/>
    </source>
</evidence>
<organism evidence="8 9">
    <name type="scientific">Cricetulus griseus</name>
    <name type="common">Chinese hamster</name>
    <name type="synonym">Cricetulus barabensis griseus</name>
    <dbReference type="NCBI Taxonomy" id="10029"/>
    <lineage>
        <taxon>Eukaryota</taxon>
        <taxon>Metazoa</taxon>
        <taxon>Chordata</taxon>
        <taxon>Craniata</taxon>
        <taxon>Vertebrata</taxon>
        <taxon>Euteleostomi</taxon>
        <taxon>Mammalia</taxon>
        <taxon>Eutheria</taxon>
        <taxon>Euarchontoglires</taxon>
        <taxon>Glires</taxon>
        <taxon>Rodentia</taxon>
        <taxon>Myomorpha</taxon>
        <taxon>Muroidea</taxon>
        <taxon>Cricetidae</taxon>
        <taxon>Cricetinae</taxon>
        <taxon>Cricetulus</taxon>
    </lineage>
</organism>
<keyword evidence="5 7" id="KW-0111">Calcium/phospholipid-binding</keyword>
<evidence type="ECO:0000256" key="6">
    <source>
        <dbReference type="ARBA" id="ARBA00037210"/>
    </source>
</evidence>
<comment type="similarity">
    <text evidence="1 7">Belongs to the annexin family.</text>
</comment>
<evidence type="ECO:0000313" key="9">
    <source>
        <dbReference type="Proteomes" id="UP000030759"/>
    </source>
</evidence>
<dbReference type="GO" id="GO:0005544">
    <property type="term" value="F:calcium-dependent phospholipid binding"/>
    <property type="evidence" value="ECO:0007669"/>
    <property type="project" value="UniProtKB-KW"/>
</dbReference>
<gene>
    <name evidence="8" type="ORF">H671_3g10729</name>
</gene>
<evidence type="ECO:0000256" key="2">
    <source>
        <dbReference type="ARBA" id="ARBA00022737"/>
    </source>
</evidence>
<dbReference type="InterPro" id="IPR037104">
    <property type="entry name" value="Annexin_sf"/>
</dbReference>
<evidence type="ECO:0000256" key="3">
    <source>
        <dbReference type="ARBA" id="ARBA00022837"/>
    </source>
</evidence>
<dbReference type="SMART" id="SM00335">
    <property type="entry name" value="ANX"/>
    <property type="match status" value="1"/>
</dbReference>
<name>A0A061IA31_CRIGR</name>
<dbReference type="GO" id="GO:0005509">
    <property type="term" value="F:calcium ion binding"/>
    <property type="evidence" value="ECO:0007669"/>
    <property type="project" value="InterPro"/>
</dbReference>
<comment type="domain">
    <text evidence="7">A pair of annexin repeats may form one binding site for calcium and phospholipid.</text>
</comment>
<dbReference type="InterPro" id="IPR018252">
    <property type="entry name" value="Annexin_repeat_CS"/>
</dbReference>
<proteinExistence type="inferred from homology"/>